<keyword evidence="5" id="KW-1185">Reference proteome</keyword>
<dbReference type="InterPro" id="IPR043128">
    <property type="entry name" value="Rev_trsase/Diguanyl_cyclase"/>
</dbReference>
<dbReference type="InterPro" id="IPR029787">
    <property type="entry name" value="Nucleotide_cyclase"/>
</dbReference>
<evidence type="ECO:0000313" key="5">
    <source>
        <dbReference type="Proteomes" id="UP001157914"/>
    </source>
</evidence>
<dbReference type="PROSITE" id="PS50887">
    <property type="entry name" value="GGDEF"/>
    <property type="match status" value="1"/>
</dbReference>
<feature type="domain" description="PAS" evidence="1">
    <location>
        <begin position="35"/>
        <end position="92"/>
    </location>
</feature>
<dbReference type="InterPro" id="IPR000014">
    <property type="entry name" value="PAS"/>
</dbReference>
<dbReference type="CDD" id="cd00130">
    <property type="entry name" value="PAS"/>
    <property type="match status" value="1"/>
</dbReference>
<evidence type="ECO:0000259" key="3">
    <source>
        <dbReference type="PROSITE" id="PS50887"/>
    </source>
</evidence>
<dbReference type="Pfam" id="PF13426">
    <property type="entry name" value="PAS_9"/>
    <property type="match status" value="1"/>
</dbReference>
<proteinExistence type="predicted"/>
<dbReference type="EMBL" id="FXTT01000001">
    <property type="protein sequence ID" value="SMP08340.1"/>
    <property type="molecule type" value="Genomic_DNA"/>
</dbReference>
<dbReference type="Proteomes" id="UP001157914">
    <property type="component" value="Unassembled WGS sequence"/>
</dbReference>
<dbReference type="SMART" id="SM00086">
    <property type="entry name" value="PAC"/>
    <property type="match status" value="1"/>
</dbReference>
<dbReference type="InterPro" id="IPR001610">
    <property type="entry name" value="PAC"/>
</dbReference>
<evidence type="ECO:0000313" key="4">
    <source>
        <dbReference type="EMBL" id="SMP08340.1"/>
    </source>
</evidence>
<dbReference type="Gene3D" id="3.20.20.450">
    <property type="entry name" value="EAL domain"/>
    <property type="match status" value="1"/>
</dbReference>
<dbReference type="CDD" id="cd01948">
    <property type="entry name" value="EAL"/>
    <property type="match status" value="1"/>
</dbReference>
<dbReference type="InterPro" id="IPR000160">
    <property type="entry name" value="GGDEF_dom"/>
</dbReference>
<protein>
    <submittedName>
        <fullName evidence="4">PAS domain S-box-containing protein/diguanylate cyclase (GGDEF) domain-containing protein</fullName>
    </submittedName>
</protein>
<dbReference type="PROSITE" id="PS50112">
    <property type="entry name" value="PAS"/>
    <property type="match status" value="1"/>
</dbReference>
<name>A0ABY1NGR2_9HYPH</name>
<reference evidence="4 5" key="1">
    <citation type="submission" date="2017-05" db="EMBL/GenBank/DDBJ databases">
        <authorList>
            <person name="Varghese N."/>
            <person name="Submissions S."/>
        </authorList>
    </citation>
    <scope>NUCLEOTIDE SEQUENCE [LARGE SCALE GENOMIC DNA]</scope>
    <source>
        <strain evidence="4 5">DSM 15949</strain>
    </source>
</reference>
<dbReference type="SUPFAM" id="SSF55785">
    <property type="entry name" value="PYP-like sensor domain (PAS domain)"/>
    <property type="match status" value="1"/>
</dbReference>
<organism evidence="4 5">
    <name type="scientific">Roseibium denhamense</name>
    <dbReference type="NCBI Taxonomy" id="76305"/>
    <lineage>
        <taxon>Bacteria</taxon>
        <taxon>Pseudomonadati</taxon>
        <taxon>Pseudomonadota</taxon>
        <taxon>Alphaproteobacteria</taxon>
        <taxon>Hyphomicrobiales</taxon>
        <taxon>Stappiaceae</taxon>
        <taxon>Roseibium</taxon>
    </lineage>
</organism>
<dbReference type="SUPFAM" id="SSF55073">
    <property type="entry name" value="Nucleotide cyclase"/>
    <property type="match status" value="1"/>
</dbReference>
<feature type="domain" description="EAL" evidence="2">
    <location>
        <begin position="345"/>
        <end position="600"/>
    </location>
</feature>
<dbReference type="NCBIfam" id="TIGR00254">
    <property type="entry name" value="GGDEF"/>
    <property type="match status" value="1"/>
</dbReference>
<dbReference type="PANTHER" id="PTHR44757">
    <property type="entry name" value="DIGUANYLATE CYCLASE DGCP"/>
    <property type="match status" value="1"/>
</dbReference>
<evidence type="ECO:0000259" key="1">
    <source>
        <dbReference type="PROSITE" id="PS50112"/>
    </source>
</evidence>
<dbReference type="InterPro" id="IPR001633">
    <property type="entry name" value="EAL_dom"/>
</dbReference>
<accession>A0ABY1NGR2</accession>
<dbReference type="NCBIfam" id="TIGR00229">
    <property type="entry name" value="sensory_box"/>
    <property type="match status" value="1"/>
</dbReference>
<dbReference type="SMART" id="SM00052">
    <property type="entry name" value="EAL"/>
    <property type="match status" value="1"/>
</dbReference>
<dbReference type="PROSITE" id="PS50883">
    <property type="entry name" value="EAL"/>
    <property type="match status" value="1"/>
</dbReference>
<gene>
    <name evidence="4" type="ORF">SAMN06265374_0963</name>
</gene>
<feature type="domain" description="GGDEF" evidence="3">
    <location>
        <begin position="203"/>
        <end position="336"/>
    </location>
</feature>
<dbReference type="InterPro" id="IPR052155">
    <property type="entry name" value="Biofilm_reg_signaling"/>
</dbReference>
<dbReference type="CDD" id="cd01949">
    <property type="entry name" value="GGDEF"/>
    <property type="match status" value="1"/>
</dbReference>
<dbReference type="InterPro" id="IPR035919">
    <property type="entry name" value="EAL_sf"/>
</dbReference>
<dbReference type="Pfam" id="PF00990">
    <property type="entry name" value="GGDEF"/>
    <property type="match status" value="1"/>
</dbReference>
<dbReference type="SMART" id="SM00267">
    <property type="entry name" value="GGDEF"/>
    <property type="match status" value="1"/>
</dbReference>
<dbReference type="SUPFAM" id="SSF141868">
    <property type="entry name" value="EAL domain-like"/>
    <property type="match status" value="1"/>
</dbReference>
<dbReference type="PANTHER" id="PTHR44757:SF2">
    <property type="entry name" value="BIOFILM ARCHITECTURE MAINTENANCE PROTEIN MBAA"/>
    <property type="match status" value="1"/>
</dbReference>
<dbReference type="InterPro" id="IPR035965">
    <property type="entry name" value="PAS-like_dom_sf"/>
</dbReference>
<dbReference type="Pfam" id="PF00563">
    <property type="entry name" value="EAL"/>
    <property type="match status" value="1"/>
</dbReference>
<sequence length="605" mass="66756">MLLVTLFAGSLGFFIRGITLKRSASTGREAVFGNDTAILKLVVKHAHDGLILQDITGRIEWINPAYTRITGYTAAEIIGRRPQEFILTPENQIPAEEIAKFKFDLSQVSNGSEEVIRNQRKNGEYFWNQLTFAVVEAEQERDTKVIIICRDVTSQVEHLKQIEDAQNRLKYQAEHDDLTGLANRSKLAEHLEGVLEAAQRGQASIGFLHIDLDHFKDVNDTFGHGAGDAVLVHVANLLDRIVDRKGIVARMGGDEFVAVLDHAPDRQSIEAAADTILEQIRLPISWEEHQLHIGCSIGLVSGADTSGTVSGIINSADLALYEAKANGRDQHFWYSRTLGEKHRQNRLNLELLDKALDDEGLRIVLLPQYCLNRQTVVGFEAAVRWDHPSLGEVDPLADLTAADDVSRTARLEDIALRKGIETLSTIQASSNQPYHISVNVSPASLRLKGFAERLHGLCHEAEVSADTVYLELNERLVRADELGSMLKVIEDLSGMGFRITLDGFGGGYGSAGQLRDFKANLLKISPDLIARLNAGTMEQHLVQSIIQLAKKLDLKVMAEGVDKPELLQALQTFDCPLVQGAVIGGALRPEMIESFLRQPVLLKTG</sequence>
<comment type="caution">
    <text evidence="4">The sequence shown here is derived from an EMBL/GenBank/DDBJ whole genome shotgun (WGS) entry which is preliminary data.</text>
</comment>
<evidence type="ECO:0000259" key="2">
    <source>
        <dbReference type="PROSITE" id="PS50883"/>
    </source>
</evidence>
<dbReference type="Gene3D" id="3.30.450.20">
    <property type="entry name" value="PAS domain"/>
    <property type="match status" value="1"/>
</dbReference>
<dbReference type="Gene3D" id="3.30.70.270">
    <property type="match status" value="1"/>
</dbReference>
<dbReference type="SMART" id="SM00091">
    <property type="entry name" value="PAS"/>
    <property type="match status" value="1"/>
</dbReference>